<sequence>MRKFFIILFFPFVLNAHIGQIFIPSNKNMNLNTFSVYNIKYKSVTLNYNHYYDNTGDMDLSFILPSEWNGTVGVNFYVYDYPSFPIFRTATPSTNIDYGFNFNYSNLLFGSNLGAEINFKAEKFWQEFTISPGLVYFLNNQYGNYSFIFISPHYKFYTKTISFYGGFYGMYNEKLKVQSVFEIPIYNWNDLMLDLAMEYRLPLNFVIGGDCEYKNGNLFSSAKAGISFNVFEIYGGVRYKKFTLNDYFIDLVIISRFGGIVKF</sequence>
<comment type="caution">
    <text evidence="1">The sequence shown here is derived from an EMBL/GenBank/DDBJ whole genome shotgun (WGS) entry which is preliminary data.</text>
</comment>
<evidence type="ECO:0000313" key="2">
    <source>
        <dbReference type="Proteomes" id="UP000282321"/>
    </source>
</evidence>
<proteinExistence type="predicted"/>
<name>A0A660SAU2_UNCT6</name>
<dbReference type="EMBL" id="QNBC01000008">
    <property type="protein sequence ID" value="RKX67859.1"/>
    <property type="molecule type" value="Genomic_DNA"/>
</dbReference>
<evidence type="ECO:0000313" key="1">
    <source>
        <dbReference type="EMBL" id="RKX67859.1"/>
    </source>
</evidence>
<gene>
    <name evidence="1" type="ORF">DRP44_01225</name>
</gene>
<reference evidence="1 2" key="1">
    <citation type="submission" date="2018-06" db="EMBL/GenBank/DDBJ databases">
        <title>Extensive metabolic versatility and redundancy in microbially diverse, dynamic hydrothermal sediments.</title>
        <authorList>
            <person name="Dombrowski N."/>
            <person name="Teske A."/>
            <person name="Baker B.J."/>
        </authorList>
    </citation>
    <scope>NUCLEOTIDE SEQUENCE [LARGE SCALE GENOMIC DNA]</scope>
    <source>
        <strain evidence="1">B35_G9</strain>
    </source>
</reference>
<dbReference type="AlphaFoldDB" id="A0A660SAU2"/>
<dbReference type="Proteomes" id="UP000282321">
    <property type="component" value="Unassembled WGS sequence"/>
</dbReference>
<organism evidence="1 2">
    <name type="scientific">candidate division TA06 bacterium</name>
    <dbReference type="NCBI Taxonomy" id="2250710"/>
    <lineage>
        <taxon>Bacteria</taxon>
        <taxon>Bacteria division TA06</taxon>
    </lineage>
</organism>
<accession>A0A660SAU2</accession>
<protein>
    <submittedName>
        <fullName evidence="1">Uncharacterized protein</fullName>
    </submittedName>
</protein>